<gene>
    <name evidence="2" type="ORF">ACFQ4G_09100</name>
</gene>
<sequence length="103" mass="11301">MNRAFDRSFGTILAINGHFLMSGLCGGLAWLIWPRTPEWWGLGVFSVFLAFAAMIAFLKAVRAIVGLHGRERAVAEFESLGKSPKSSEMASRDALIRAGMLDE</sequence>
<dbReference type="RefSeq" id="WP_238208050.1">
    <property type="nucleotide sequence ID" value="NZ_JBHTND010000010.1"/>
</dbReference>
<comment type="caution">
    <text evidence="2">The sequence shown here is derived from an EMBL/GenBank/DDBJ whole genome shotgun (WGS) entry which is preliminary data.</text>
</comment>
<keyword evidence="1" id="KW-0812">Transmembrane</keyword>
<keyword evidence="1" id="KW-1133">Transmembrane helix</keyword>
<evidence type="ECO:0000313" key="2">
    <source>
        <dbReference type="EMBL" id="MFD1301740.1"/>
    </source>
</evidence>
<keyword evidence="3" id="KW-1185">Reference proteome</keyword>
<reference evidence="3" key="1">
    <citation type="journal article" date="2019" name="Int. J. Syst. Evol. Microbiol.">
        <title>The Global Catalogue of Microorganisms (GCM) 10K type strain sequencing project: providing services to taxonomists for standard genome sequencing and annotation.</title>
        <authorList>
            <consortium name="The Broad Institute Genomics Platform"/>
            <consortium name="The Broad Institute Genome Sequencing Center for Infectious Disease"/>
            <person name="Wu L."/>
            <person name="Ma J."/>
        </authorList>
    </citation>
    <scope>NUCLEOTIDE SEQUENCE [LARGE SCALE GENOMIC DNA]</scope>
    <source>
        <strain evidence="3">CCUG 56108</strain>
    </source>
</reference>
<evidence type="ECO:0000256" key="1">
    <source>
        <dbReference type="SAM" id="Phobius"/>
    </source>
</evidence>
<evidence type="ECO:0008006" key="4">
    <source>
        <dbReference type="Google" id="ProtNLM"/>
    </source>
</evidence>
<proteinExistence type="predicted"/>
<accession>A0ABW3WXR7</accession>
<feature type="transmembrane region" description="Helical" evidence="1">
    <location>
        <begin position="39"/>
        <end position="61"/>
    </location>
</feature>
<dbReference type="EMBL" id="JBHTND010000010">
    <property type="protein sequence ID" value="MFD1301740.1"/>
    <property type="molecule type" value="Genomic_DNA"/>
</dbReference>
<evidence type="ECO:0000313" key="3">
    <source>
        <dbReference type="Proteomes" id="UP001597176"/>
    </source>
</evidence>
<organism evidence="2 3">
    <name type="scientific">Methylobacterium marchantiae</name>
    <dbReference type="NCBI Taxonomy" id="600331"/>
    <lineage>
        <taxon>Bacteria</taxon>
        <taxon>Pseudomonadati</taxon>
        <taxon>Pseudomonadota</taxon>
        <taxon>Alphaproteobacteria</taxon>
        <taxon>Hyphomicrobiales</taxon>
        <taxon>Methylobacteriaceae</taxon>
        <taxon>Methylobacterium</taxon>
    </lineage>
</organism>
<keyword evidence="1" id="KW-0472">Membrane</keyword>
<feature type="transmembrane region" description="Helical" evidence="1">
    <location>
        <begin position="12"/>
        <end position="33"/>
    </location>
</feature>
<dbReference type="Proteomes" id="UP001597176">
    <property type="component" value="Unassembled WGS sequence"/>
</dbReference>
<protein>
    <recommendedName>
        <fullName evidence="4">YiaAB two helix domain-containing protein</fullName>
    </recommendedName>
</protein>
<name>A0ABW3WXR7_9HYPH</name>